<proteinExistence type="predicted"/>
<reference evidence="3" key="1">
    <citation type="submission" date="2017-02" db="EMBL/GenBank/DDBJ databases">
        <authorList>
            <person name="Varghese N."/>
            <person name="Submissions S."/>
        </authorList>
    </citation>
    <scope>NUCLEOTIDE SEQUENCE [LARGE SCALE GENOMIC DNA]</scope>
    <source>
        <strain evidence="3">ATCC 25662</strain>
    </source>
</reference>
<dbReference type="PANTHER" id="PTHR41324:SF1">
    <property type="entry name" value="DUF2232 DOMAIN-CONTAINING PROTEIN"/>
    <property type="match status" value="1"/>
</dbReference>
<gene>
    <name evidence="2" type="ORF">SAMN02745191_0324</name>
</gene>
<dbReference type="Proteomes" id="UP000243297">
    <property type="component" value="Unassembled WGS sequence"/>
</dbReference>
<protein>
    <submittedName>
        <fullName evidence="2">Uncharacterized conserved protein YybS, DUF2232 family</fullName>
    </submittedName>
</protein>
<dbReference type="PANTHER" id="PTHR41324">
    <property type="entry name" value="MEMBRANE PROTEIN-RELATED"/>
    <property type="match status" value="1"/>
</dbReference>
<feature type="transmembrane region" description="Helical" evidence="1">
    <location>
        <begin position="12"/>
        <end position="39"/>
    </location>
</feature>
<evidence type="ECO:0000313" key="3">
    <source>
        <dbReference type="Proteomes" id="UP000243297"/>
    </source>
</evidence>
<organism evidence="2 3">
    <name type="scientific">Anaerorhabdus furcosa</name>
    <dbReference type="NCBI Taxonomy" id="118967"/>
    <lineage>
        <taxon>Bacteria</taxon>
        <taxon>Bacillati</taxon>
        <taxon>Bacillota</taxon>
        <taxon>Erysipelotrichia</taxon>
        <taxon>Erysipelotrichales</taxon>
        <taxon>Erysipelotrichaceae</taxon>
        <taxon>Anaerorhabdus</taxon>
    </lineage>
</organism>
<feature type="transmembrane region" description="Helical" evidence="1">
    <location>
        <begin position="243"/>
        <end position="261"/>
    </location>
</feature>
<dbReference type="STRING" id="118967.SAMN02745191_0324"/>
<keyword evidence="1" id="KW-1133">Transmembrane helix</keyword>
<feature type="transmembrane region" description="Helical" evidence="1">
    <location>
        <begin position="160"/>
        <end position="185"/>
    </location>
</feature>
<dbReference type="RefSeq" id="WP_078710770.1">
    <property type="nucleotide sequence ID" value="NZ_FUWY01000001.1"/>
</dbReference>
<evidence type="ECO:0000256" key="1">
    <source>
        <dbReference type="SAM" id="Phobius"/>
    </source>
</evidence>
<sequence length="310" mass="34586">MNNNVRKITDGAMMTALVGVLLFANRQLGGIVDLFAWILPLPMVFFTAKYGWKDGLLPLAAMIILTVLLGTPQSIYYFTVTSVTGLIYGEGVKQKWTSRRLMLTAMGISLVSNLVTTVLFASFFGYDIAMEVQTMKQVFEQTMGTAVAALPIDITQMIRIAAIFSVFLTGVVEGLLIHMLSRLLLQRLGFQFPKAKPLSQISSPKWTGYVAIICWAGAEYLLRTPQKSNVQDILMILNLASNLYLMFFGYLGAIVFGAIQFKKNITFYLVLLTILFLPVAIPAFSLFGFLYIATNWRVDLLRRIQSGEIK</sequence>
<feature type="transmembrane region" description="Helical" evidence="1">
    <location>
        <begin position="59"/>
        <end position="89"/>
    </location>
</feature>
<dbReference type="AlphaFoldDB" id="A0A1T4K5S9"/>
<feature type="transmembrane region" description="Helical" evidence="1">
    <location>
        <begin position="101"/>
        <end position="126"/>
    </location>
</feature>
<dbReference type="EMBL" id="FUWY01000001">
    <property type="protein sequence ID" value="SJZ37665.1"/>
    <property type="molecule type" value="Genomic_DNA"/>
</dbReference>
<dbReference type="Pfam" id="PF09991">
    <property type="entry name" value="DUF2232"/>
    <property type="match status" value="1"/>
</dbReference>
<accession>A0A1T4K5S9</accession>
<evidence type="ECO:0000313" key="2">
    <source>
        <dbReference type="EMBL" id="SJZ37665.1"/>
    </source>
</evidence>
<keyword evidence="1" id="KW-0812">Transmembrane</keyword>
<dbReference type="OrthoDB" id="1769718at2"/>
<dbReference type="InterPro" id="IPR018710">
    <property type="entry name" value="DUF2232"/>
</dbReference>
<keyword evidence="3" id="KW-1185">Reference proteome</keyword>
<keyword evidence="1" id="KW-0472">Membrane</keyword>
<name>A0A1T4K5S9_9FIRM</name>
<feature type="transmembrane region" description="Helical" evidence="1">
    <location>
        <begin position="268"/>
        <end position="293"/>
    </location>
</feature>